<dbReference type="RefSeq" id="WP_025634894.1">
    <property type="nucleotide sequence ID" value="NZ_CP114196.1"/>
</dbReference>
<accession>A0AA47JN48</accession>
<evidence type="ECO:0000313" key="1">
    <source>
        <dbReference type="EMBL" id="WAT93672.1"/>
    </source>
</evidence>
<name>A0AA47JN48_VIBPH</name>
<evidence type="ECO:0000313" key="2">
    <source>
        <dbReference type="Proteomes" id="UP001156560"/>
    </source>
</evidence>
<gene>
    <name evidence="1" type="ORF">O1Q84_26505</name>
</gene>
<dbReference type="AlphaFoldDB" id="A0AA47JN48"/>
<protein>
    <submittedName>
        <fullName evidence="1">Uncharacterized protein</fullName>
    </submittedName>
</protein>
<organism evidence="1 2">
    <name type="scientific">Vibrio parahaemolyticus</name>
    <dbReference type="NCBI Taxonomy" id="670"/>
    <lineage>
        <taxon>Bacteria</taxon>
        <taxon>Pseudomonadati</taxon>
        <taxon>Pseudomonadota</taxon>
        <taxon>Gammaproteobacteria</taxon>
        <taxon>Vibrionales</taxon>
        <taxon>Vibrionaceae</taxon>
        <taxon>Vibrio</taxon>
    </lineage>
</organism>
<sequence length="166" mass="18745">MPCIIDINHDVSKNKESQWVSLCGKHLWFSNDPHKSIENAKLSGKPICKTCRKIAGIPMSSRRKPEVEAPFKIYTVGAGEIKERIAIKETDTGFRTQGGDLQYKNQRLDAGLWKNIGGDASKLVTTRELEQARSLAKHQITMLKEYVSKLPELITSLETKLSKYED</sequence>
<proteinExistence type="predicted"/>
<dbReference type="Proteomes" id="UP001156560">
    <property type="component" value="Plasmid pHLA"/>
</dbReference>
<reference evidence="1" key="1">
    <citation type="submission" date="2022-12" db="EMBL/GenBank/DDBJ databases">
        <title>Vibrio parahaemolyticus become highly virulent by producing novel Tc toxins.</title>
        <authorList>
            <person name="Yang F."/>
            <person name="You Y."/>
            <person name="Lai Q."/>
            <person name="Xu L."/>
            <person name="Li F."/>
        </authorList>
    </citation>
    <scope>NUCLEOTIDE SEQUENCE</scope>
    <source>
        <strain evidence="1">Vp-HL-202005</strain>
        <plasmid evidence="1">pHLA</plasmid>
    </source>
</reference>
<keyword evidence="1" id="KW-0614">Plasmid</keyword>
<dbReference type="EMBL" id="CP114196">
    <property type="protein sequence ID" value="WAT93672.1"/>
    <property type="molecule type" value="Genomic_DNA"/>
</dbReference>
<geneLocation type="plasmid" evidence="1 2">
    <name>pHLA</name>
</geneLocation>